<evidence type="ECO:0000256" key="1">
    <source>
        <dbReference type="SAM" id="Phobius"/>
    </source>
</evidence>
<protein>
    <submittedName>
        <fullName evidence="2">Uncharacterized protein</fullName>
    </submittedName>
</protein>
<name>A0A2G5SRE7_9PELO</name>
<reference evidence="3" key="1">
    <citation type="submission" date="2017-10" db="EMBL/GenBank/DDBJ databases">
        <title>Rapid genome shrinkage in a self-fertile nematode reveals novel sperm competition proteins.</title>
        <authorList>
            <person name="Yin D."/>
            <person name="Schwarz E.M."/>
            <person name="Thomas C.G."/>
            <person name="Felde R.L."/>
            <person name="Korf I.F."/>
            <person name="Cutter A.D."/>
            <person name="Schartner C.M."/>
            <person name="Ralston E.J."/>
            <person name="Meyer B.J."/>
            <person name="Haag E.S."/>
        </authorList>
    </citation>
    <scope>NUCLEOTIDE SEQUENCE [LARGE SCALE GENOMIC DNA]</scope>
    <source>
        <strain evidence="3">JU1422</strain>
    </source>
</reference>
<dbReference type="Pfam" id="PF10912">
    <property type="entry name" value="Glam1"/>
    <property type="match status" value="1"/>
</dbReference>
<comment type="caution">
    <text evidence="2">The sequence shown here is derived from an EMBL/GenBank/DDBJ whole genome shotgun (WGS) entry which is preliminary data.</text>
</comment>
<accession>A0A2G5SRE7</accession>
<dbReference type="Proteomes" id="UP000230233">
    <property type="component" value="Chromosome X"/>
</dbReference>
<gene>
    <name evidence="2" type="primary">Cnig_chr_X.g23662</name>
    <name evidence="2" type="ORF">B9Z55_023662</name>
</gene>
<dbReference type="AlphaFoldDB" id="A0A2G5SRE7"/>
<organism evidence="2 3">
    <name type="scientific">Caenorhabditis nigoni</name>
    <dbReference type="NCBI Taxonomy" id="1611254"/>
    <lineage>
        <taxon>Eukaryota</taxon>
        <taxon>Metazoa</taxon>
        <taxon>Ecdysozoa</taxon>
        <taxon>Nematoda</taxon>
        <taxon>Chromadorea</taxon>
        <taxon>Rhabditida</taxon>
        <taxon>Rhabditina</taxon>
        <taxon>Rhabditomorpha</taxon>
        <taxon>Rhabditoidea</taxon>
        <taxon>Rhabditidae</taxon>
        <taxon>Peloderinae</taxon>
        <taxon>Caenorhabditis</taxon>
    </lineage>
</organism>
<keyword evidence="1" id="KW-0812">Transmembrane</keyword>
<evidence type="ECO:0000313" key="2">
    <source>
        <dbReference type="EMBL" id="PIC17416.1"/>
    </source>
</evidence>
<feature type="transmembrane region" description="Helical" evidence="1">
    <location>
        <begin position="74"/>
        <end position="96"/>
    </location>
</feature>
<feature type="transmembrane region" description="Helical" evidence="1">
    <location>
        <begin position="215"/>
        <end position="238"/>
    </location>
</feature>
<feature type="transmembrane region" description="Helical" evidence="1">
    <location>
        <begin position="14"/>
        <end position="35"/>
    </location>
</feature>
<feature type="transmembrane region" description="Helical" evidence="1">
    <location>
        <begin position="47"/>
        <end position="68"/>
    </location>
</feature>
<dbReference type="InterPro" id="IPR024483">
    <property type="entry name" value="Glam1"/>
</dbReference>
<keyword evidence="1" id="KW-1133">Transmembrane helix</keyword>
<dbReference type="PANTHER" id="PTHR35013">
    <property type="entry name" value="PROTEIN CBG22618-RELATED"/>
    <property type="match status" value="1"/>
</dbReference>
<sequence>MGSSKPELTYRGAYIRPILLVYTVLMILGNSYNCLTEQHPLIKYHSYSILSAHIVVFLGVIVNTPLVLRWATLALKLFMLLYICNFLALSVIIASFRSSGALNHEGTSDYFIEKLRCYFKYRVVDQEQTEMERQFDIHTKNQILHVFGNNDTRLEVETMFKNPTDRKYLMKVADSEEFKGMVEQGLRPDNFLSRVIFNKITGDICRKELIRAGIWSGYGIELACLLTIGLIYILHFTIKRLWLHSLDTNHLRQEFEYY</sequence>
<keyword evidence="3" id="KW-1185">Reference proteome</keyword>
<proteinExistence type="predicted"/>
<keyword evidence="1" id="KW-0472">Membrane</keyword>
<dbReference type="PANTHER" id="PTHR35013:SF1">
    <property type="entry name" value="PBPE DOMAIN-CONTAINING PROTEIN"/>
    <property type="match status" value="1"/>
</dbReference>
<dbReference type="OrthoDB" id="5778021at2759"/>
<dbReference type="EMBL" id="PDUG01000006">
    <property type="protein sequence ID" value="PIC17416.1"/>
    <property type="molecule type" value="Genomic_DNA"/>
</dbReference>
<evidence type="ECO:0000313" key="3">
    <source>
        <dbReference type="Proteomes" id="UP000230233"/>
    </source>
</evidence>